<sequence>MANMMDYLDWRGDLTFTASGFNEVDNLLFAELVYTSFDGIVTGQSEAEAVTLAEASTVFWEQNSREEILARVSMTKAAPFVLEKMAKTERFRDVKLWGYVNDISEEEQSQFAVMCAGLPDGSIYVSFRGTDNTITGWREDFNMGYLSETPGQLKAVSYVEQMLGEGGRPVRIGGHSKGGNLAVYAAVHCSSGLQDRILAVYSNDGPGFCRDIVESAAYQRVLPKIHTILPESSIVGMLLEHQEAYEVVRSSNSGIQQHDAMSWEVLGTSFVYVREVAAQSLMLDETMKAWIYQLNGEEREQIVDTVFGMLEAADIKTVDDFYHSKWKAVQELMKAKSRLPEKSQKVFAKALKLLWSEGNKTVRKTVKQVVGEKRR</sequence>
<dbReference type="Pfam" id="PF11187">
    <property type="entry name" value="Mbeg1-like"/>
    <property type="match status" value="1"/>
</dbReference>
<dbReference type="Proteomes" id="UP000266172">
    <property type="component" value="Unassembled WGS sequence"/>
</dbReference>
<organism evidence="1 2">
    <name type="scientific">Roseburia hominis</name>
    <dbReference type="NCBI Taxonomy" id="301301"/>
    <lineage>
        <taxon>Bacteria</taxon>
        <taxon>Bacillati</taxon>
        <taxon>Bacillota</taxon>
        <taxon>Clostridia</taxon>
        <taxon>Lachnospirales</taxon>
        <taxon>Lachnospiraceae</taxon>
        <taxon>Roseburia</taxon>
    </lineage>
</organism>
<dbReference type="EMBL" id="QRVL01000020">
    <property type="protein sequence ID" value="RGS36685.1"/>
    <property type="molecule type" value="Genomic_DNA"/>
</dbReference>
<dbReference type="InterPro" id="IPR029058">
    <property type="entry name" value="AB_hydrolase_fold"/>
</dbReference>
<dbReference type="SUPFAM" id="SSF53474">
    <property type="entry name" value="alpha/beta-Hydrolases"/>
    <property type="match status" value="1"/>
</dbReference>
<reference evidence="1 2" key="1">
    <citation type="submission" date="2018-08" db="EMBL/GenBank/DDBJ databases">
        <title>A genome reference for cultivated species of the human gut microbiota.</title>
        <authorList>
            <person name="Zou Y."/>
            <person name="Xue W."/>
            <person name="Luo G."/>
        </authorList>
    </citation>
    <scope>NUCLEOTIDE SEQUENCE [LARGE SCALE GENOMIC DNA]</scope>
    <source>
        <strain evidence="1 2">AF22-12AC</strain>
    </source>
</reference>
<protein>
    <submittedName>
        <fullName evidence="1">DUF2974 domain-containing protein</fullName>
    </submittedName>
</protein>
<comment type="caution">
    <text evidence="1">The sequence shown here is derived from an EMBL/GenBank/DDBJ whole genome shotgun (WGS) entry which is preliminary data.</text>
</comment>
<dbReference type="Gene3D" id="3.40.50.1820">
    <property type="entry name" value="alpha/beta hydrolase"/>
    <property type="match status" value="1"/>
</dbReference>
<dbReference type="AlphaFoldDB" id="A0A395V3D5"/>
<evidence type="ECO:0000313" key="1">
    <source>
        <dbReference type="EMBL" id="RGS36685.1"/>
    </source>
</evidence>
<gene>
    <name evidence="1" type="ORF">DWX93_15315</name>
</gene>
<evidence type="ECO:0000313" key="2">
    <source>
        <dbReference type="Proteomes" id="UP000266172"/>
    </source>
</evidence>
<dbReference type="RefSeq" id="WP_118098397.1">
    <property type="nucleotide sequence ID" value="NZ_QRVL01000020.1"/>
</dbReference>
<dbReference type="InterPro" id="IPR024499">
    <property type="entry name" value="Mbeg1-like"/>
</dbReference>
<name>A0A395V3D5_9FIRM</name>
<accession>A0A395V3D5</accession>
<proteinExistence type="predicted"/>